<dbReference type="Proteomes" id="UP000818029">
    <property type="component" value="Chromosome A02"/>
</dbReference>
<dbReference type="AlphaFoldDB" id="A0A1U8M358"/>
<dbReference type="GeneID" id="107932555"/>
<accession>A0A1U8M358</accession>
<keyword evidence="1" id="KW-1185">Reference proteome</keyword>
<dbReference type="KEGG" id="ghi:107932555"/>
<dbReference type="PANTHER" id="PTHR33526:SF4">
    <property type="entry name" value="OS07G0123800 PROTEIN"/>
    <property type="match status" value="1"/>
</dbReference>
<sequence length="157" mass="17631">MGGNCNMSNKVTKESKLSRYLKAPIRFLIKARDVYIKSMSEYSERIGFGTTMGCPTGQVNALPRSYSVGSTKSINADEDLRELIRAASIRSSRNKARLDLHRRQPARTGANRMPRSHSVVIGRIDEDKPCEFGDDDEQGVLPRTRSYAVTKKKAVFF</sequence>
<dbReference type="RefSeq" id="XP_016720088.2">
    <property type="nucleotide sequence ID" value="XM_016864599.2"/>
</dbReference>
<dbReference type="InterPro" id="IPR016972">
    <property type="entry name" value="UCP031279"/>
</dbReference>
<organism evidence="1 2">
    <name type="scientific">Gossypium hirsutum</name>
    <name type="common">Upland cotton</name>
    <name type="synonym">Gossypium mexicanum</name>
    <dbReference type="NCBI Taxonomy" id="3635"/>
    <lineage>
        <taxon>Eukaryota</taxon>
        <taxon>Viridiplantae</taxon>
        <taxon>Streptophyta</taxon>
        <taxon>Embryophyta</taxon>
        <taxon>Tracheophyta</taxon>
        <taxon>Spermatophyta</taxon>
        <taxon>Magnoliopsida</taxon>
        <taxon>eudicotyledons</taxon>
        <taxon>Gunneridae</taxon>
        <taxon>Pentapetalae</taxon>
        <taxon>rosids</taxon>
        <taxon>malvids</taxon>
        <taxon>Malvales</taxon>
        <taxon>Malvaceae</taxon>
        <taxon>Malvoideae</taxon>
        <taxon>Gossypium</taxon>
    </lineage>
</organism>
<name>A0A1U8M358_GOSHI</name>
<dbReference type="PaxDb" id="3635-A0A1U8M358"/>
<dbReference type="OMA" id="VAMPRCQ"/>
<proteinExistence type="predicted"/>
<dbReference type="PIRSF" id="PIRSF031279">
    <property type="entry name" value="UCP031279"/>
    <property type="match status" value="1"/>
</dbReference>
<evidence type="ECO:0000313" key="1">
    <source>
        <dbReference type="Proteomes" id="UP000818029"/>
    </source>
</evidence>
<evidence type="ECO:0000313" key="2">
    <source>
        <dbReference type="RefSeq" id="XP_016720088.2"/>
    </source>
</evidence>
<dbReference type="STRING" id="3635.A0A1U8M358"/>
<protein>
    <submittedName>
        <fullName evidence="2">Uncharacterized protein</fullName>
    </submittedName>
</protein>
<dbReference type="PANTHER" id="PTHR33526">
    <property type="entry name" value="OS07G0123800 PROTEIN"/>
    <property type="match status" value="1"/>
</dbReference>
<gene>
    <name evidence="2" type="primary">LOC107932555</name>
</gene>
<reference evidence="1" key="1">
    <citation type="journal article" date="2020" name="Nat. Genet.">
        <title>Genomic diversifications of five Gossypium allopolyploid species and their impact on cotton improvement.</title>
        <authorList>
            <person name="Chen Z.J."/>
            <person name="Sreedasyam A."/>
            <person name="Ando A."/>
            <person name="Song Q."/>
            <person name="De Santiago L.M."/>
            <person name="Hulse-Kemp A.M."/>
            <person name="Ding M."/>
            <person name="Ye W."/>
            <person name="Kirkbride R.C."/>
            <person name="Jenkins J."/>
            <person name="Plott C."/>
            <person name="Lovell J."/>
            <person name="Lin Y.M."/>
            <person name="Vaughn R."/>
            <person name="Liu B."/>
            <person name="Simpson S."/>
            <person name="Scheffler B.E."/>
            <person name="Wen L."/>
            <person name="Saski C.A."/>
            <person name="Grover C.E."/>
            <person name="Hu G."/>
            <person name="Conover J.L."/>
            <person name="Carlson J.W."/>
            <person name="Shu S."/>
            <person name="Boston L.B."/>
            <person name="Williams M."/>
            <person name="Peterson D.G."/>
            <person name="McGee K."/>
            <person name="Jones D.C."/>
            <person name="Wendel J.F."/>
            <person name="Stelly D.M."/>
            <person name="Grimwood J."/>
            <person name="Schmutz J."/>
        </authorList>
    </citation>
    <scope>NUCLEOTIDE SEQUENCE [LARGE SCALE GENOMIC DNA]</scope>
    <source>
        <strain evidence="1">cv. TM-1</strain>
    </source>
</reference>
<reference evidence="2" key="2">
    <citation type="submission" date="2025-08" db="UniProtKB">
        <authorList>
            <consortium name="RefSeq"/>
        </authorList>
    </citation>
    <scope>IDENTIFICATION</scope>
</reference>